<gene>
    <name evidence="2" type="ORF">BP00DRAFT_240047</name>
</gene>
<proteinExistence type="predicted"/>
<dbReference type="SUPFAM" id="SSF56112">
    <property type="entry name" value="Protein kinase-like (PK-like)"/>
    <property type="match status" value="1"/>
</dbReference>
<sequence length="425" mass="47446">MSPSSMRSLALAIPMTRAQLLRAPMTRAPMTRAPMTRAPMTRGSDDEGSDDEGSDGEGSDGERELVILELPKVDGADYGDEELEAELTKLGRSKRSSYAIRRPRIFIPARDHEVFSVTEPPLAGTRLFHKYRVGRTTFRILIGTEPPPGPSDQTNTLGYQLLRRDMFLLSSLLPALCQPFFKAYADWTGDDLESHLLRSEVHLQLTTNKDGLPTVINLTPPGHLPAFTVRQGPGYDNTPWPDLSIPAGFPRYELAAATVVETIFPDWVYKVEIDGTPLIYKRGKWRKWLTREATMLRDLEGCSLRIPKLAGFIGLESQGPGILISFIPHETTLWDVRDNMQTTDLAVRHKWFDQIQETVMVLHQRGMTWGDVKPDNVLIDSNRDAWIIDLEGGATKGYVPLELTGTVAGDLVGLKAIREFLGLPD</sequence>
<accession>A0A2V5ILC4</accession>
<protein>
    <recommendedName>
        <fullName evidence="4">Protein kinase domain-containing protein</fullName>
    </recommendedName>
</protein>
<name>A0A2V5ILC4_9EURO</name>
<organism evidence="2 3">
    <name type="scientific">Aspergillus indologenus CBS 114.80</name>
    <dbReference type="NCBI Taxonomy" id="1450541"/>
    <lineage>
        <taxon>Eukaryota</taxon>
        <taxon>Fungi</taxon>
        <taxon>Dikarya</taxon>
        <taxon>Ascomycota</taxon>
        <taxon>Pezizomycotina</taxon>
        <taxon>Eurotiomycetes</taxon>
        <taxon>Eurotiomycetidae</taxon>
        <taxon>Eurotiales</taxon>
        <taxon>Aspergillaceae</taxon>
        <taxon>Aspergillus</taxon>
        <taxon>Aspergillus subgen. Circumdati</taxon>
    </lineage>
</organism>
<evidence type="ECO:0000313" key="3">
    <source>
        <dbReference type="Proteomes" id="UP000248817"/>
    </source>
</evidence>
<dbReference type="Gene3D" id="1.10.510.10">
    <property type="entry name" value="Transferase(Phosphotransferase) domain 1"/>
    <property type="match status" value="1"/>
</dbReference>
<evidence type="ECO:0008006" key="4">
    <source>
        <dbReference type="Google" id="ProtNLM"/>
    </source>
</evidence>
<dbReference type="InterPro" id="IPR011009">
    <property type="entry name" value="Kinase-like_dom_sf"/>
</dbReference>
<evidence type="ECO:0000313" key="2">
    <source>
        <dbReference type="EMBL" id="PYI29310.1"/>
    </source>
</evidence>
<feature type="region of interest" description="Disordered" evidence="1">
    <location>
        <begin position="21"/>
        <end position="64"/>
    </location>
</feature>
<dbReference type="AlphaFoldDB" id="A0A2V5ILC4"/>
<reference evidence="2 3" key="1">
    <citation type="submission" date="2018-02" db="EMBL/GenBank/DDBJ databases">
        <title>The genomes of Aspergillus section Nigri reveals drivers in fungal speciation.</title>
        <authorList>
            <consortium name="DOE Joint Genome Institute"/>
            <person name="Vesth T.C."/>
            <person name="Nybo J."/>
            <person name="Theobald S."/>
            <person name="Brandl J."/>
            <person name="Frisvad J.C."/>
            <person name="Nielsen K.F."/>
            <person name="Lyhne E.K."/>
            <person name="Kogle M.E."/>
            <person name="Kuo A."/>
            <person name="Riley R."/>
            <person name="Clum A."/>
            <person name="Nolan M."/>
            <person name="Lipzen A."/>
            <person name="Salamov A."/>
            <person name="Henrissat B."/>
            <person name="Wiebenga A."/>
            <person name="De vries R.P."/>
            <person name="Grigoriev I.V."/>
            <person name="Mortensen U.H."/>
            <person name="Andersen M.R."/>
            <person name="Baker S.E."/>
        </authorList>
    </citation>
    <scope>NUCLEOTIDE SEQUENCE [LARGE SCALE GENOMIC DNA]</scope>
    <source>
        <strain evidence="2 3">CBS 114.80</strain>
    </source>
</reference>
<feature type="compositionally biased region" description="Acidic residues" evidence="1">
    <location>
        <begin position="46"/>
        <end position="59"/>
    </location>
</feature>
<dbReference type="Proteomes" id="UP000248817">
    <property type="component" value="Unassembled WGS sequence"/>
</dbReference>
<dbReference type="EMBL" id="KZ825533">
    <property type="protein sequence ID" value="PYI29310.1"/>
    <property type="molecule type" value="Genomic_DNA"/>
</dbReference>
<keyword evidence="3" id="KW-1185">Reference proteome</keyword>
<evidence type="ECO:0000256" key="1">
    <source>
        <dbReference type="SAM" id="MobiDB-lite"/>
    </source>
</evidence>